<feature type="transmembrane region" description="Helical" evidence="12">
    <location>
        <begin position="145"/>
        <end position="169"/>
    </location>
</feature>
<evidence type="ECO:0000256" key="7">
    <source>
        <dbReference type="ARBA" id="ARBA00022779"/>
    </source>
</evidence>
<evidence type="ECO:0000256" key="8">
    <source>
        <dbReference type="ARBA" id="ARBA00022781"/>
    </source>
</evidence>
<dbReference type="InterPro" id="IPR046786">
    <property type="entry name" value="MotA_N"/>
</dbReference>
<dbReference type="AlphaFoldDB" id="A0A1M7R729"/>
<comment type="similarity">
    <text evidence="2">Belongs to the MotA family.</text>
</comment>
<dbReference type="PROSITE" id="PS01307">
    <property type="entry name" value="MOTA"/>
    <property type="match status" value="1"/>
</dbReference>
<keyword evidence="16" id="KW-1185">Reference proteome</keyword>
<organism evidence="15 16">
    <name type="scientific">Cryptosporangium aurantiacum</name>
    <dbReference type="NCBI Taxonomy" id="134849"/>
    <lineage>
        <taxon>Bacteria</taxon>
        <taxon>Bacillati</taxon>
        <taxon>Actinomycetota</taxon>
        <taxon>Actinomycetes</taxon>
        <taxon>Cryptosporangiales</taxon>
        <taxon>Cryptosporangiaceae</taxon>
        <taxon>Cryptosporangium</taxon>
    </lineage>
</organism>
<dbReference type="GO" id="GO:0005886">
    <property type="term" value="C:plasma membrane"/>
    <property type="evidence" value="ECO:0007669"/>
    <property type="project" value="UniProtKB-SubCell"/>
</dbReference>
<evidence type="ECO:0000256" key="6">
    <source>
        <dbReference type="ARBA" id="ARBA00022692"/>
    </source>
</evidence>
<proteinExistence type="inferred from homology"/>
<feature type="domain" description="MotA/TolQ/ExbB proton channel" evidence="13">
    <location>
        <begin position="101"/>
        <end position="219"/>
    </location>
</feature>
<evidence type="ECO:0000313" key="16">
    <source>
        <dbReference type="Proteomes" id="UP000184440"/>
    </source>
</evidence>
<evidence type="ECO:0000256" key="2">
    <source>
        <dbReference type="ARBA" id="ARBA00008038"/>
    </source>
</evidence>
<evidence type="ECO:0000256" key="11">
    <source>
        <dbReference type="ARBA" id="ARBA00023136"/>
    </source>
</evidence>
<dbReference type="InterPro" id="IPR000540">
    <property type="entry name" value="Flag_MotA_CS"/>
</dbReference>
<keyword evidence="9 12" id="KW-1133">Transmembrane helix</keyword>
<evidence type="ECO:0000256" key="12">
    <source>
        <dbReference type="SAM" id="Phobius"/>
    </source>
</evidence>
<keyword evidence="4" id="KW-1003">Cell membrane</keyword>
<feature type="transmembrane region" description="Helical" evidence="12">
    <location>
        <begin position="30"/>
        <end position="53"/>
    </location>
</feature>
<dbReference type="Pfam" id="PF01618">
    <property type="entry name" value="MotA_ExbB"/>
    <property type="match status" value="1"/>
</dbReference>
<comment type="subcellular location">
    <subcellularLocation>
        <location evidence="1">Cell membrane</location>
        <topology evidence="1">Multi-pass membrane protein</topology>
    </subcellularLocation>
</comment>
<evidence type="ECO:0000256" key="1">
    <source>
        <dbReference type="ARBA" id="ARBA00004651"/>
    </source>
</evidence>
<keyword evidence="3" id="KW-0813">Transport</keyword>
<keyword evidence="11 12" id="KW-0472">Membrane</keyword>
<dbReference type="NCBIfam" id="NF006583">
    <property type="entry name" value="PRK09109.1"/>
    <property type="match status" value="1"/>
</dbReference>
<evidence type="ECO:0000313" key="15">
    <source>
        <dbReference type="EMBL" id="SHN42046.1"/>
    </source>
</evidence>
<protein>
    <submittedName>
        <fullName evidence="15">Chemotaxis protein MotA</fullName>
    </submittedName>
</protein>
<evidence type="ECO:0000259" key="13">
    <source>
        <dbReference type="Pfam" id="PF01618"/>
    </source>
</evidence>
<evidence type="ECO:0000259" key="14">
    <source>
        <dbReference type="Pfam" id="PF20560"/>
    </source>
</evidence>
<gene>
    <name evidence="15" type="ORF">SAMN05443668_10861</name>
</gene>
<evidence type="ECO:0000256" key="9">
    <source>
        <dbReference type="ARBA" id="ARBA00022989"/>
    </source>
</evidence>
<dbReference type="GO" id="GO:0006935">
    <property type="term" value="P:chemotaxis"/>
    <property type="evidence" value="ECO:0007669"/>
    <property type="project" value="UniProtKB-KW"/>
</dbReference>
<keyword evidence="8" id="KW-0375">Hydrogen ion transport</keyword>
<dbReference type="InterPro" id="IPR002898">
    <property type="entry name" value="MotA_ExbB_proton_chnl"/>
</dbReference>
<feature type="transmembrane region" description="Helical" evidence="12">
    <location>
        <begin position="7"/>
        <end position="24"/>
    </location>
</feature>
<keyword evidence="10" id="KW-0406">Ion transport</keyword>
<dbReference type="OrthoDB" id="9806929at2"/>
<dbReference type="GO" id="GO:1902600">
    <property type="term" value="P:proton transmembrane transport"/>
    <property type="evidence" value="ECO:0007669"/>
    <property type="project" value="UniProtKB-KW"/>
</dbReference>
<dbReference type="RefSeq" id="WP_073260324.1">
    <property type="nucleotide sequence ID" value="NZ_FRCS01000008.1"/>
</dbReference>
<dbReference type="EMBL" id="FRCS01000008">
    <property type="protein sequence ID" value="SHN42046.1"/>
    <property type="molecule type" value="Genomic_DNA"/>
</dbReference>
<dbReference type="InterPro" id="IPR047055">
    <property type="entry name" value="MotA-like"/>
</dbReference>
<name>A0A1M7R729_9ACTN</name>
<keyword evidence="7" id="KW-0283">Flagellar rotation</keyword>
<feature type="transmembrane region" description="Helical" evidence="12">
    <location>
        <begin position="181"/>
        <end position="201"/>
    </location>
</feature>
<accession>A0A1M7R729</accession>
<reference evidence="15 16" key="1">
    <citation type="submission" date="2016-11" db="EMBL/GenBank/DDBJ databases">
        <authorList>
            <person name="Jaros S."/>
            <person name="Januszkiewicz K."/>
            <person name="Wedrychowicz H."/>
        </authorList>
    </citation>
    <scope>NUCLEOTIDE SEQUENCE [LARGE SCALE GENOMIC DNA]</scope>
    <source>
        <strain evidence="15 16">DSM 46144</strain>
    </source>
</reference>
<sequence>MDPASIIGLVVAFAIVFTTIILEGGSVGSIFLVAPLLLVFGGAIAAAMTGSTLQDTIAFFKNFVGGLTAKKVDAGASVDTIVKLAERARKEGLLALEDAIKDVKDPFLKDGLQLAVDGTDPEELREILEGQIEAKKKRDKTAAKFFADLGAYAPTIGIIGTTTGLIHALENLAEPEKLGHVIAAAFVATLWGLLSANLMWLPMASRLKRFSELEVDQMNLSIEGIMAIQAGANPRLVAQKLKSLLPNPAPAKAAA</sequence>
<dbReference type="Proteomes" id="UP000184440">
    <property type="component" value="Unassembled WGS sequence"/>
</dbReference>
<keyword evidence="6 12" id="KW-0812">Transmembrane</keyword>
<feature type="domain" description="Motility protein A N-terminal" evidence="14">
    <location>
        <begin position="6"/>
        <end position="89"/>
    </location>
</feature>
<dbReference type="STRING" id="134849.SAMN05443668_10861"/>
<evidence type="ECO:0000256" key="4">
    <source>
        <dbReference type="ARBA" id="ARBA00022475"/>
    </source>
</evidence>
<dbReference type="Pfam" id="PF20560">
    <property type="entry name" value="MotA_N"/>
    <property type="match status" value="1"/>
</dbReference>
<evidence type="ECO:0000256" key="10">
    <source>
        <dbReference type="ARBA" id="ARBA00023065"/>
    </source>
</evidence>
<dbReference type="GO" id="GO:0071978">
    <property type="term" value="P:bacterial-type flagellum-dependent swarming motility"/>
    <property type="evidence" value="ECO:0007669"/>
    <property type="project" value="InterPro"/>
</dbReference>
<evidence type="ECO:0000256" key="5">
    <source>
        <dbReference type="ARBA" id="ARBA00022500"/>
    </source>
</evidence>
<evidence type="ECO:0000256" key="3">
    <source>
        <dbReference type="ARBA" id="ARBA00022448"/>
    </source>
</evidence>
<keyword evidence="5" id="KW-0145">Chemotaxis</keyword>
<dbReference type="PANTHER" id="PTHR30433">
    <property type="entry name" value="CHEMOTAXIS PROTEIN MOTA"/>
    <property type="match status" value="1"/>
</dbReference>